<organism>
    <name type="scientific">Branchiostoma floridae</name>
    <name type="common">Florida lancelet</name>
    <name type="synonym">Amphioxus</name>
    <dbReference type="NCBI Taxonomy" id="7739"/>
    <lineage>
        <taxon>Eukaryota</taxon>
        <taxon>Metazoa</taxon>
        <taxon>Chordata</taxon>
        <taxon>Cephalochordata</taxon>
        <taxon>Leptocardii</taxon>
        <taxon>Amphioxiformes</taxon>
        <taxon>Branchiostomatidae</taxon>
        <taxon>Branchiostoma</taxon>
    </lineage>
</organism>
<dbReference type="PANTHER" id="PTHR11987">
    <property type="entry name" value="ALPHA-2,8-SIALYLTRANSFERASE"/>
    <property type="match status" value="1"/>
</dbReference>
<protein>
    <recommendedName>
        <fullName evidence="15">Roc domain-containing protein</fullName>
    </recommendedName>
</protein>
<dbReference type="GO" id="GO:0000166">
    <property type="term" value="F:nucleotide binding"/>
    <property type="evidence" value="ECO:0007669"/>
    <property type="project" value="UniProtKB-KW"/>
</dbReference>
<feature type="repeat" description="ANK" evidence="14">
    <location>
        <begin position="394"/>
        <end position="416"/>
    </location>
</feature>
<keyword evidence="11" id="KW-0333">Golgi apparatus</keyword>
<gene>
    <name evidence="16" type="ORF">BRAFLDRAFT_83991</name>
</gene>
<evidence type="ECO:0000313" key="16">
    <source>
        <dbReference type="EMBL" id="EEN62267.1"/>
    </source>
</evidence>
<dbReference type="PANTHER" id="PTHR11987:SF53">
    <property type="entry name" value="ALPHA-2,8-SIALYLTRANSFERASE 8F-LIKE"/>
    <property type="match status" value="1"/>
</dbReference>
<dbReference type="CDD" id="cd23963">
    <property type="entry name" value="GT29_ST8SIA"/>
    <property type="match status" value="1"/>
</dbReference>
<dbReference type="Gene3D" id="3.90.1480.20">
    <property type="entry name" value="Glycosyl transferase family 29"/>
    <property type="match status" value="1"/>
</dbReference>
<dbReference type="SUPFAM" id="SSF52540">
    <property type="entry name" value="P-loop containing nucleoside triphosphate hydrolases"/>
    <property type="match status" value="1"/>
</dbReference>
<evidence type="ECO:0000256" key="10">
    <source>
        <dbReference type="ARBA" id="ARBA00022989"/>
    </source>
</evidence>
<evidence type="ECO:0000256" key="8">
    <source>
        <dbReference type="ARBA" id="ARBA00022741"/>
    </source>
</evidence>
<evidence type="ECO:0000256" key="11">
    <source>
        <dbReference type="ARBA" id="ARBA00023034"/>
    </source>
</evidence>
<dbReference type="SUPFAM" id="SSF48403">
    <property type="entry name" value="Ankyrin repeat"/>
    <property type="match status" value="1"/>
</dbReference>
<dbReference type="EMBL" id="GG666497">
    <property type="protein sequence ID" value="EEN62267.1"/>
    <property type="molecule type" value="Genomic_DNA"/>
</dbReference>
<dbReference type="Pfam" id="PF08477">
    <property type="entry name" value="Roc"/>
    <property type="match status" value="1"/>
</dbReference>
<dbReference type="GO" id="GO:0008373">
    <property type="term" value="F:sialyltransferase activity"/>
    <property type="evidence" value="ECO:0007669"/>
    <property type="project" value="InterPro"/>
</dbReference>
<dbReference type="InterPro" id="IPR001675">
    <property type="entry name" value="Glyco_trans_29"/>
</dbReference>
<dbReference type="InterPro" id="IPR038578">
    <property type="entry name" value="GT29-like_sf"/>
</dbReference>
<keyword evidence="10" id="KW-1133">Transmembrane helix</keyword>
<evidence type="ECO:0000256" key="14">
    <source>
        <dbReference type="PROSITE-ProRule" id="PRU00023"/>
    </source>
</evidence>
<dbReference type="Pfam" id="PF13857">
    <property type="entry name" value="Ank_5"/>
    <property type="match status" value="1"/>
</dbReference>
<dbReference type="InterPro" id="IPR020859">
    <property type="entry name" value="ROC"/>
</dbReference>
<dbReference type="Gene3D" id="1.25.40.20">
    <property type="entry name" value="Ankyrin repeat-containing domain"/>
    <property type="match status" value="1"/>
</dbReference>
<keyword evidence="9" id="KW-0735">Signal-anchor</keyword>
<dbReference type="InterPro" id="IPR050943">
    <property type="entry name" value="Glycosyltr_29_Sialyltrsf"/>
</dbReference>
<keyword evidence="13" id="KW-0325">Glycoprotein</keyword>
<dbReference type="PROSITE" id="PS50297">
    <property type="entry name" value="ANK_REP_REGION"/>
    <property type="match status" value="1"/>
</dbReference>
<evidence type="ECO:0000256" key="6">
    <source>
        <dbReference type="ARBA" id="ARBA00022692"/>
    </source>
</evidence>
<dbReference type="PROSITE" id="PS50088">
    <property type="entry name" value="ANK_REPEAT"/>
    <property type="match status" value="1"/>
</dbReference>
<comment type="similarity">
    <text evidence="3">Belongs to the glycosyltransferase 29 family.</text>
</comment>
<evidence type="ECO:0000259" key="15">
    <source>
        <dbReference type="PROSITE" id="PS51424"/>
    </source>
</evidence>
<comment type="subcellular location">
    <subcellularLocation>
        <location evidence="2">Golgi apparatus membrane</location>
        <topology evidence="2">Single-pass type II membrane protein</topology>
    </subcellularLocation>
</comment>
<keyword evidence="6" id="KW-0812">Transmembrane</keyword>
<dbReference type="InterPro" id="IPR002110">
    <property type="entry name" value="Ankyrin_rpt"/>
</dbReference>
<name>C3YBB0_BRAFL</name>
<evidence type="ECO:0000256" key="3">
    <source>
        <dbReference type="ARBA" id="ARBA00006003"/>
    </source>
</evidence>
<evidence type="ECO:0000256" key="5">
    <source>
        <dbReference type="ARBA" id="ARBA00022679"/>
    </source>
</evidence>
<keyword evidence="7" id="KW-0677">Repeat</keyword>
<dbReference type="GO" id="GO:0000139">
    <property type="term" value="C:Golgi membrane"/>
    <property type="evidence" value="ECO:0007669"/>
    <property type="project" value="UniProtKB-SubCell"/>
</dbReference>
<keyword evidence="8" id="KW-0547">Nucleotide-binding</keyword>
<dbReference type="InParanoid" id="C3YBB0"/>
<evidence type="ECO:0000256" key="9">
    <source>
        <dbReference type="ARBA" id="ARBA00022968"/>
    </source>
</evidence>
<keyword evidence="5" id="KW-0808">Transferase</keyword>
<dbReference type="Gene3D" id="3.30.70.1390">
    <property type="entry name" value="ROC domain from the Parkinson's disease-associated leucine-rich repeat kinase 2"/>
    <property type="match status" value="1"/>
</dbReference>
<dbReference type="PROSITE" id="PS51424">
    <property type="entry name" value="ROC"/>
    <property type="match status" value="1"/>
</dbReference>
<evidence type="ECO:0000256" key="13">
    <source>
        <dbReference type="ARBA" id="ARBA00023180"/>
    </source>
</evidence>
<reference evidence="16" key="1">
    <citation type="journal article" date="2008" name="Nature">
        <title>The amphioxus genome and the evolution of the chordate karyotype.</title>
        <authorList>
            <consortium name="US DOE Joint Genome Institute (JGI-PGF)"/>
            <person name="Putnam N.H."/>
            <person name="Butts T."/>
            <person name="Ferrier D.E.K."/>
            <person name="Furlong R.F."/>
            <person name="Hellsten U."/>
            <person name="Kawashima T."/>
            <person name="Robinson-Rechavi M."/>
            <person name="Shoguchi E."/>
            <person name="Terry A."/>
            <person name="Yu J.-K."/>
            <person name="Benito-Gutierrez E.L."/>
            <person name="Dubchak I."/>
            <person name="Garcia-Fernandez J."/>
            <person name="Gibson-Brown J.J."/>
            <person name="Grigoriev I.V."/>
            <person name="Horton A.C."/>
            <person name="de Jong P.J."/>
            <person name="Jurka J."/>
            <person name="Kapitonov V.V."/>
            <person name="Kohara Y."/>
            <person name="Kuroki Y."/>
            <person name="Lindquist E."/>
            <person name="Lucas S."/>
            <person name="Osoegawa K."/>
            <person name="Pennacchio L.A."/>
            <person name="Salamov A.A."/>
            <person name="Satou Y."/>
            <person name="Sauka-Spengler T."/>
            <person name="Schmutz J."/>
            <person name="Shin-I T."/>
            <person name="Toyoda A."/>
            <person name="Bronner-Fraser M."/>
            <person name="Fujiyama A."/>
            <person name="Holland L.Z."/>
            <person name="Holland P.W.H."/>
            <person name="Satoh N."/>
            <person name="Rokhsar D.S."/>
        </authorList>
    </citation>
    <scope>NUCLEOTIDE SEQUENCE [LARGE SCALE GENOMIC DNA]</scope>
    <source>
        <strain evidence="16">S238N-H82</strain>
        <tissue evidence="16">Testes</tissue>
    </source>
</reference>
<dbReference type="AlphaFoldDB" id="C3YBB0"/>
<evidence type="ECO:0000256" key="7">
    <source>
        <dbReference type="ARBA" id="ARBA00022737"/>
    </source>
</evidence>
<dbReference type="InterPro" id="IPR027417">
    <property type="entry name" value="P-loop_NTPase"/>
</dbReference>
<keyword evidence="12" id="KW-0472">Membrane</keyword>
<evidence type="ECO:0000256" key="2">
    <source>
        <dbReference type="ARBA" id="ARBA00004323"/>
    </source>
</evidence>
<dbReference type="Gene3D" id="3.40.50.300">
    <property type="entry name" value="P-loop containing nucleotide triphosphate hydrolases"/>
    <property type="match status" value="1"/>
</dbReference>
<sequence length="669" mass="75030">MKTHPSTWEAIPICAIQWSSIQRLKSRIPAALKTVVPTFILALNVPTDVGSQQKGEFIMYRIAMTENPPCEKMSRRNITREYFGPKKNIIDFDDIDVFLEKCNPATFTRLNSAGVPCDVTHTHVNHYRTCAVVGNGGILLNSGCGAEIDAHDFVIRNNLPPTASYADDVGKKTDLTTINHAKLWEVCSNLGPKNKTVRKAILTRLSESPGMIFSYSLSTVGSPGRSKLHAIDRVIKDNKIPVTLAFSHQSAMGNKGLYSKLAGKRWRVPSTGLNTFALASTFCDRISMYGYYPLQTYNNRNVSYHYYDRGGYGHWHKMDQEFAMFQQFHNQGVIRHVIKWPSMSGKKNRGPSVSAELEEEFFKAAENGEEEHVRECLKKGVDVNAISIPSWTSDRETPLHIAASQGELPMVQLLVSTPGVDVLAKNEDGKTALELSGTDQMIRRVLKKREQDQRQSELMAKTGGVKIKRRIKVFVVGHGKVGKTTLIKALERILPLKELLKRDVTQPYVPTPGIEVEIVRIPGVGEASVWDFAGQTQFYVTHAMLLDARNTIYIVNYKSTDGPDVQKGQVHQWLCSIKACNADPTNRPDVVLVATHGDMLMDKEGGRRRAETILREMSGMFRTHLNIVDQVIVMDCRKSQTSEMTQLKRCLHNVHEALLRVSLNLPFLD</sequence>
<evidence type="ECO:0000256" key="1">
    <source>
        <dbReference type="ARBA" id="ARBA00001946"/>
    </source>
</evidence>
<dbReference type="SMART" id="SM00248">
    <property type="entry name" value="ANK"/>
    <property type="match status" value="2"/>
</dbReference>
<evidence type="ECO:0000256" key="4">
    <source>
        <dbReference type="ARBA" id="ARBA00022676"/>
    </source>
</evidence>
<dbReference type="InterPro" id="IPR036770">
    <property type="entry name" value="Ankyrin_rpt-contain_sf"/>
</dbReference>
<feature type="domain" description="Roc" evidence="15">
    <location>
        <begin position="464"/>
        <end position="658"/>
    </location>
</feature>
<keyword evidence="14" id="KW-0040">ANK repeat</keyword>
<proteinExistence type="inferred from homology"/>
<dbReference type="Pfam" id="PF00777">
    <property type="entry name" value="Glyco_transf_29"/>
    <property type="match status" value="1"/>
</dbReference>
<accession>C3YBB0</accession>
<evidence type="ECO:0000256" key="12">
    <source>
        <dbReference type="ARBA" id="ARBA00023136"/>
    </source>
</evidence>
<comment type="cofactor">
    <cofactor evidence="1">
        <name>Mg(2+)</name>
        <dbReference type="ChEBI" id="CHEBI:18420"/>
    </cofactor>
</comment>
<keyword evidence="4" id="KW-0328">Glycosyltransferase</keyword>
<dbReference type="eggNOG" id="KOG2692">
    <property type="taxonomic scope" value="Eukaryota"/>
</dbReference>